<evidence type="ECO:0000256" key="1">
    <source>
        <dbReference type="ARBA" id="ARBA00004651"/>
    </source>
</evidence>
<evidence type="ECO:0000256" key="6">
    <source>
        <dbReference type="SAM" id="MobiDB-lite"/>
    </source>
</evidence>
<feature type="transmembrane region" description="Helical" evidence="7">
    <location>
        <begin position="425"/>
        <end position="449"/>
    </location>
</feature>
<feature type="transmembrane region" description="Helical" evidence="7">
    <location>
        <begin position="180"/>
        <end position="201"/>
    </location>
</feature>
<dbReference type="OrthoDB" id="5118998at2"/>
<evidence type="ECO:0000313" key="10">
    <source>
        <dbReference type="Proteomes" id="UP000326702"/>
    </source>
</evidence>
<dbReference type="AlphaFoldDB" id="A0A5P9Q5U5"/>
<evidence type="ECO:0000313" key="9">
    <source>
        <dbReference type="EMBL" id="QFU96764.1"/>
    </source>
</evidence>
<accession>A0A5P9Q5U5</accession>
<protein>
    <recommendedName>
        <fullName evidence="8">ABC3 transporter permease C-terminal domain-containing protein</fullName>
    </recommendedName>
</protein>
<feature type="transmembrane region" description="Helical" evidence="7">
    <location>
        <begin position="130"/>
        <end position="160"/>
    </location>
</feature>
<feature type="transmembrane region" description="Helical" evidence="7">
    <location>
        <begin position="83"/>
        <end position="109"/>
    </location>
</feature>
<evidence type="ECO:0000256" key="4">
    <source>
        <dbReference type="ARBA" id="ARBA00022989"/>
    </source>
</evidence>
<feature type="transmembrane region" description="Helical" evidence="7">
    <location>
        <begin position="247"/>
        <end position="267"/>
    </location>
</feature>
<proteinExistence type="predicted"/>
<keyword evidence="3 7" id="KW-0812">Transmembrane</keyword>
<feature type="transmembrane region" description="Helical" evidence="7">
    <location>
        <begin position="396"/>
        <end position="419"/>
    </location>
</feature>
<organism evidence="9 10">
    <name type="scientific">Luteimicrobium xylanilyticum</name>
    <dbReference type="NCBI Taxonomy" id="1133546"/>
    <lineage>
        <taxon>Bacteria</taxon>
        <taxon>Bacillati</taxon>
        <taxon>Actinomycetota</taxon>
        <taxon>Actinomycetes</taxon>
        <taxon>Micrococcales</taxon>
        <taxon>Luteimicrobium</taxon>
    </lineage>
</organism>
<feature type="transmembrane region" description="Helical" evidence="7">
    <location>
        <begin position="222"/>
        <end position="241"/>
    </location>
</feature>
<dbReference type="KEGG" id="lxl:KDY119_00253"/>
<evidence type="ECO:0000256" key="7">
    <source>
        <dbReference type="SAM" id="Phobius"/>
    </source>
</evidence>
<evidence type="ECO:0000256" key="3">
    <source>
        <dbReference type="ARBA" id="ARBA00022692"/>
    </source>
</evidence>
<feature type="domain" description="ABC3 transporter permease C-terminal" evidence="8">
    <location>
        <begin position="99"/>
        <end position="205"/>
    </location>
</feature>
<dbReference type="InterPro" id="IPR003838">
    <property type="entry name" value="ABC3_permease_C"/>
</dbReference>
<keyword evidence="2" id="KW-1003">Cell membrane</keyword>
<dbReference type="RefSeq" id="WP_153021825.1">
    <property type="nucleotide sequence ID" value="NZ_BAABIH010000013.1"/>
</dbReference>
<feature type="region of interest" description="Disordered" evidence="6">
    <location>
        <begin position="456"/>
        <end position="496"/>
    </location>
</feature>
<evidence type="ECO:0000256" key="5">
    <source>
        <dbReference type="ARBA" id="ARBA00023136"/>
    </source>
</evidence>
<dbReference type="EMBL" id="CP045529">
    <property type="protein sequence ID" value="QFU96764.1"/>
    <property type="molecule type" value="Genomic_DNA"/>
</dbReference>
<evidence type="ECO:0000259" key="8">
    <source>
        <dbReference type="Pfam" id="PF02687"/>
    </source>
</evidence>
<evidence type="ECO:0000256" key="2">
    <source>
        <dbReference type="ARBA" id="ARBA00022475"/>
    </source>
</evidence>
<feature type="transmembrane region" description="Helical" evidence="7">
    <location>
        <begin position="36"/>
        <end position="63"/>
    </location>
</feature>
<comment type="subcellular location">
    <subcellularLocation>
        <location evidence="1">Cell membrane</location>
        <topology evidence="1">Multi-pass membrane protein</topology>
    </subcellularLocation>
</comment>
<keyword evidence="5 7" id="KW-0472">Membrane</keyword>
<feature type="transmembrane region" description="Helical" evidence="7">
    <location>
        <begin position="345"/>
        <end position="366"/>
    </location>
</feature>
<reference evidence="9 10" key="1">
    <citation type="submission" date="2019-10" db="EMBL/GenBank/DDBJ databases">
        <title>Genome sequence of Luteimicrobium xylanilyticum HY-24.</title>
        <authorList>
            <person name="Kim D.Y."/>
            <person name="Park H.-Y."/>
        </authorList>
    </citation>
    <scope>NUCLEOTIDE SEQUENCE [LARGE SCALE GENOMIC DNA]</scope>
    <source>
        <strain evidence="9 10">HY-24</strain>
    </source>
</reference>
<name>A0A5P9Q5U5_9MICO</name>
<dbReference type="Pfam" id="PF02687">
    <property type="entry name" value="FtsX"/>
    <property type="match status" value="1"/>
</dbReference>
<dbReference type="Proteomes" id="UP000326702">
    <property type="component" value="Chromosome"/>
</dbReference>
<sequence>MTRLRATAALWWLLRRRAREREAAHRGGAEALTTTLAVVAFATTTAILLVVVGGFMAFVARAGGSAGVAEGLDADTTPYTTQYPLYAGIASLLLLVPLVTLGGAAARLAAARRDARLASLRLAGATTGQVTLLTALDAAAQALVGAVIGVGGYVALIPLVAQLRFQGRTFDLGELWVGPWVVLGAVAGVVLVALASALVSLRRVAITPLGVAARVTPPGLRWTRILPFLLAGVAMVVTMNTSWASEAVVIAVLTTVLVGGFATLNVVGPFAMSLAGRATAARATRVPALLAGRRIMDSPKTAWRSVGGVALATFVAGLTSVFALVDPTDQPPADRLLMTDLKTGGFLTLAIAGVLAAVSTGVLQAGRVIDQRSEYRALSLAGTDERTLDRARLDETLVPLLVAVGVATVGALMLMLPVLGATALANVAVVGQFLLCVLGASALVLAATWTTRAVAHTPSPTAPDADSAGSSPASGDRTADPRPPPSLGDATGAGAP</sequence>
<gene>
    <name evidence="9" type="ORF">KDY119_00253</name>
</gene>
<feature type="compositionally biased region" description="Low complexity" evidence="6">
    <location>
        <begin position="457"/>
        <end position="476"/>
    </location>
</feature>
<keyword evidence="4 7" id="KW-1133">Transmembrane helix</keyword>
<feature type="transmembrane region" description="Helical" evidence="7">
    <location>
        <begin position="302"/>
        <end position="325"/>
    </location>
</feature>
<dbReference type="GO" id="GO:0005886">
    <property type="term" value="C:plasma membrane"/>
    <property type="evidence" value="ECO:0007669"/>
    <property type="project" value="UniProtKB-SubCell"/>
</dbReference>
<keyword evidence="10" id="KW-1185">Reference proteome</keyword>